<keyword evidence="1" id="KW-0812">Transmembrane</keyword>
<organism evidence="2 3">
    <name type="scientific">Aquimarina addita</name>
    <dbReference type="NCBI Taxonomy" id="870485"/>
    <lineage>
        <taxon>Bacteria</taxon>
        <taxon>Pseudomonadati</taxon>
        <taxon>Bacteroidota</taxon>
        <taxon>Flavobacteriia</taxon>
        <taxon>Flavobacteriales</taxon>
        <taxon>Flavobacteriaceae</taxon>
        <taxon>Aquimarina</taxon>
    </lineage>
</organism>
<dbReference type="EMBL" id="BAABCW010000003">
    <property type="protein sequence ID" value="GAA4113501.1"/>
    <property type="molecule type" value="Genomic_DNA"/>
</dbReference>
<reference evidence="3" key="1">
    <citation type="journal article" date="2019" name="Int. J. Syst. Evol. Microbiol.">
        <title>The Global Catalogue of Microorganisms (GCM) 10K type strain sequencing project: providing services to taxonomists for standard genome sequencing and annotation.</title>
        <authorList>
            <consortium name="The Broad Institute Genomics Platform"/>
            <consortium name="The Broad Institute Genome Sequencing Center for Infectious Disease"/>
            <person name="Wu L."/>
            <person name="Ma J."/>
        </authorList>
    </citation>
    <scope>NUCLEOTIDE SEQUENCE [LARGE SCALE GENOMIC DNA]</scope>
    <source>
        <strain evidence="3">JCM 17106</strain>
    </source>
</reference>
<accession>A0ABP7XF13</accession>
<evidence type="ECO:0000256" key="1">
    <source>
        <dbReference type="SAM" id="Phobius"/>
    </source>
</evidence>
<evidence type="ECO:0008006" key="4">
    <source>
        <dbReference type="Google" id="ProtNLM"/>
    </source>
</evidence>
<feature type="transmembrane region" description="Helical" evidence="1">
    <location>
        <begin position="83"/>
        <end position="102"/>
    </location>
</feature>
<protein>
    <recommendedName>
        <fullName evidence="4">Prenyltransferase</fullName>
    </recommendedName>
</protein>
<gene>
    <name evidence="2" type="ORF">GCM10022393_12540</name>
</gene>
<evidence type="ECO:0000313" key="2">
    <source>
        <dbReference type="EMBL" id="GAA4113501.1"/>
    </source>
</evidence>
<feature type="transmembrane region" description="Helical" evidence="1">
    <location>
        <begin position="239"/>
        <end position="259"/>
    </location>
</feature>
<feature type="transmembrane region" description="Helical" evidence="1">
    <location>
        <begin position="60"/>
        <end position="77"/>
    </location>
</feature>
<proteinExistence type="predicted"/>
<feature type="transmembrane region" description="Helical" evidence="1">
    <location>
        <begin position="114"/>
        <end position="135"/>
    </location>
</feature>
<keyword evidence="3" id="KW-1185">Reference proteome</keyword>
<evidence type="ECO:0000313" key="3">
    <source>
        <dbReference type="Proteomes" id="UP001500459"/>
    </source>
</evidence>
<feature type="transmembrane region" description="Helical" evidence="1">
    <location>
        <begin position="209"/>
        <end position="227"/>
    </location>
</feature>
<feature type="transmembrane region" description="Helical" evidence="1">
    <location>
        <begin position="20"/>
        <end position="40"/>
    </location>
</feature>
<comment type="caution">
    <text evidence="2">The sequence shown here is derived from an EMBL/GenBank/DDBJ whole genome shotgun (WGS) entry which is preliminary data.</text>
</comment>
<dbReference type="Proteomes" id="UP001500459">
    <property type="component" value="Unassembled WGS sequence"/>
</dbReference>
<feature type="transmembrane region" description="Helical" evidence="1">
    <location>
        <begin position="187"/>
        <end position="203"/>
    </location>
</feature>
<keyword evidence="1" id="KW-1133">Transmembrane helix</keyword>
<name>A0ABP7XF13_9FLAO</name>
<keyword evidence="1" id="KW-0472">Membrane</keyword>
<sequence>MAQAVAALVKLTLLKLDITTVQGDIFVGLSFMATVVGYNFVKYVKVANLYHSRLTRSMKVIQAFTAICLVVLLYLVFQLTWTAILYAIPLLVLTIIYAVPVFPNNKNLRSIAGIKIFIIGLVWTGITVIIPVIYSEKEINFDVCIEILQRFIFVVVLMLPFEIRDLQYDARELGTIPQRVGITRTKVFGSILLFIFLLCTPFKNDLSSLEIIVSIVITIICLLFLWGTEKKQSEYFCSFWVESIPILWLGIWIFLQHLIC</sequence>